<dbReference type="EMBL" id="VSRR010012083">
    <property type="protein sequence ID" value="MPC54067.1"/>
    <property type="molecule type" value="Genomic_DNA"/>
</dbReference>
<feature type="region of interest" description="Disordered" evidence="1">
    <location>
        <begin position="32"/>
        <end position="53"/>
    </location>
</feature>
<comment type="caution">
    <text evidence="2">The sequence shown here is derived from an EMBL/GenBank/DDBJ whole genome shotgun (WGS) entry which is preliminary data.</text>
</comment>
<accession>A0A5B7G966</accession>
<organism evidence="2 3">
    <name type="scientific">Portunus trituberculatus</name>
    <name type="common">Swimming crab</name>
    <name type="synonym">Neptunus trituberculatus</name>
    <dbReference type="NCBI Taxonomy" id="210409"/>
    <lineage>
        <taxon>Eukaryota</taxon>
        <taxon>Metazoa</taxon>
        <taxon>Ecdysozoa</taxon>
        <taxon>Arthropoda</taxon>
        <taxon>Crustacea</taxon>
        <taxon>Multicrustacea</taxon>
        <taxon>Malacostraca</taxon>
        <taxon>Eumalacostraca</taxon>
        <taxon>Eucarida</taxon>
        <taxon>Decapoda</taxon>
        <taxon>Pleocyemata</taxon>
        <taxon>Brachyura</taxon>
        <taxon>Eubrachyura</taxon>
        <taxon>Portunoidea</taxon>
        <taxon>Portunidae</taxon>
        <taxon>Portuninae</taxon>
        <taxon>Portunus</taxon>
    </lineage>
</organism>
<proteinExistence type="predicted"/>
<keyword evidence="3" id="KW-1185">Reference proteome</keyword>
<gene>
    <name evidence="2" type="ORF">E2C01_047974</name>
</gene>
<protein>
    <submittedName>
        <fullName evidence="2">Uncharacterized protein</fullName>
    </submittedName>
</protein>
<name>A0A5B7G966_PORTR</name>
<evidence type="ECO:0000313" key="3">
    <source>
        <dbReference type="Proteomes" id="UP000324222"/>
    </source>
</evidence>
<dbReference type="Proteomes" id="UP000324222">
    <property type="component" value="Unassembled WGS sequence"/>
</dbReference>
<sequence>MNFSVSLEYFCTQNYFRSESGRFKRVGVKPINWTKRDNPPPTPAGVRQVSERTLDSGRKGDYLLVSTAVSARRLEFSCLAAGPPRRVLGQPG</sequence>
<evidence type="ECO:0000313" key="2">
    <source>
        <dbReference type="EMBL" id="MPC54067.1"/>
    </source>
</evidence>
<evidence type="ECO:0000256" key="1">
    <source>
        <dbReference type="SAM" id="MobiDB-lite"/>
    </source>
</evidence>
<reference evidence="2 3" key="1">
    <citation type="submission" date="2019-05" db="EMBL/GenBank/DDBJ databases">
        <title>Another draft genome of Portunus trituberculatus and its Hox gene families provides insights of decapod evolution.</title>
        <authorList>
            <person name="Jeong J.-H."/>
            <person name="Song I."/>
            <person name="Kim S."/>
            <person name="Choi T."/>
            <person name="Kim D."/>
            <person name="Ryu S."/>
            <person name="Kim W."/>
        </authorList>
    </citation>
    <scope>NUCLEOTIDE SEQUENCE [LARGE SCALE GENOMIC DNA]</scope>
    <source>
        <tissue evidence="2">Muscle</tissue>
    </source>
</reference>
<dbReference type="AlphaFoldDB" id="A0A5B7G966"/>